<keyword evidence="5" id="KW-0560">Oxidoreductase</keyword>
<dbReference type="InterPro" id="IPR046373">
    <property type="entry name" value="Acyl-CoA_Oxase/DH_mid-dom_sf"/>
</dbReference>
<dbReference type="InterPro" id="IPR006089">
    <property type="entry name" value="Acyl-CoA_DH_CS"/>
</dbReference>
<evidence type="ECO:0000313" key="10">
    <source>
        <dbReference type="Proteomes" id="UP000639606"/>
    </source>
</evidence>
<keyword evidence="4 5" id="KW-0274">FAD</keyword>
<feature type="domain" description="Acyl-CoA oxidase/dehydrogenase middle" evidence="7">
    <location>
        <begin position="114"/>
        <end position="202"/>
    </location>
</feature>
<comment type="cofactor">
    <cofactor evidence="1 5">
        <name>FAD</name>
        <dbReference type="ChEBI" id="CHEBI:57692"/>
    </cofactor>
</comment>
<evidence type="ECO:0000259" key="8">
    <source>
        <dbReference type="Pfam" id="PF02771"/>
    </source>
</evidence>
<dbReference type="SUPFAM" id="SSF47203">
    <property type="entry name" value="Acyl-CoA dehydrogenase C-terminal domain-like"/>
    <property type="match status" value="1"/>
</dbReference>
<name>A0A918ARM6_9PSEU</name>
<evidence type="ECO:0000256" key="4">
    <source>
        <dbReference type="ARBA" id="ARBA00022827"/>
    </source>
</evidence>
<sequence length="378" mass="39484">MSASVVDVLKWLRHGDFPDRADHWEQAGAVDAQGVREAADAGLLGLTVPRRYGGDGWSLPEVVEVHRTMAGFSPSLQSLLVVHSMVCQAVLRWGRSDLRELVLPELAAGTKIAAFALTEAESGSDIRSLRTTLAERDGEILVTGRKRWISFGELADVFLVFGMSDGGGSCALVPAGAGQRVSPEPPTTGLRASRLADIEFDATPTSANLAVGRPGFGVPHVATSCLTLGRVLVAAAAVGVAQAAVELATAHAAQRQVGGVALGDRQLVRGLLAEASILAEAAWAMVRAAAERVEERDPEAATAAGRAKVLAARAVSVATDHASRVLGAAGLAEGHRLTRLSQAARTYQVIEGPNEVLLDLVGADLLRREAATRQGGDR</sequence>
<dbReference type="Gene3D" id="1.20.140.10">
    <property type="entry name" value="Butyryl-CoA Dehydrogenase, subunit A, domain 3"/>
    <property type="match status" value="1"/>
</dbReference>
<reference evidence="9" key="1">
    <citation type="journal article" date="2014" name="Int. J. Syst. Evol. Microbiol.">
        <title>Complete genome sequence of Corynebacterium casei LMG S-19264T (=DSM 44701T), isolated from a smear-ripened cheese.</title>
        <authorList>
            <consortium name="US DOE Joint Genome Institute (JGI-PGF)"/>
            <person name="Walter F."/>
            <person name="Albersmeier A."/>
            <person name="Kalinowski J."/>
            <person name="Ruckert C."/>
        </authorList>
    </citation>
    <scope>NUCLEOTIDE SEQUENCE</scope>
    <source>
        <strain evidence="9">JCM 3313</strain>
    </source>
</reference>
<dbReference type="PIRSF" id="PIRSF016578">
    <property type="entry name" value="HsaA"/>
    <property type="match status" value="1"/>
</dbReference>
<evidence type="ECO:0000256" key="2">
    <source>
        <dbReference type="ARBA" id="ARBA00009347"/>
    </source>
</evidence>
<proteinExistence type="inferred from homology"/>
<evidence type="ECO:0000256" key="3">
    <source>
        <dbReference type="ARBA" id="ARBA00022630"/>
    </source>
</evidence>
<evidence type="ECO:0000256" key="5">
    <source>
        <dbReference type="RuleBase" id="RU362125"/>
    </source>
</evidence>
<keyword evidence="10" id="KW-1185">Reference proteome</keyword>
<dbReference type="CDD" id="cd00567">
    <property type="entry name" value="ACAD"/>
    <property type="match status" value="1"/>
</dbReference>
<dbReference type="Gene3D" id="1.10.540.10">
    <property type="entry name" value="Acyl-CoA dehydrogenase/oxidase, N-terminal domain"/>
    <property type="match status" value="1"/>
</dbReference>
<comment type="caution">
    <text evidence="9">The sequence shown here is derived from an EMBL/GenBank/DDBJ whole genome shotgun (WGS) entry which is preliminary data.</text>
</comment>
<dbReference type="Pfam" id="PF02770">
    <property type="entry name" value="Acyl-CoA_dh_M"/>
    <property type="match status" value="1"/>
</dbReference>
<dbReference type="GO" id="GO:0003995">
    <property type="term" value="F:acyl-CoA dehydrogenase activity"/>
    <property type="evidence" value="ECO:0007669"/>
    <property type="project" value="InterPro"/>
</dbReference>
<dbReference type="Proteomes" id="UP000639606">
    <property type="component" value="Unassembled WGS sequence"/>
</dbReference>
<organism evidence="9 10">
    <name type="scientific">Saccharothrix coeruleofusca</name>
    <dbReference type="NCBI Taxonomy" id="33919"/>
    <lineage>
        <taxon>Bacteria</taxon>
        <taxon>Bacillati</taxon>
        <taxon>Actinomycetota</taxon>
        <taxon>Actinomycetes</taxon>
        <taxon>Pseudonocardiales</taxon>
        <taxon>Pseudonocardiaceae</taxon>
        <taxon>Saccharothrix</taxon>
    </lineage>
</organism>
<dbReference type="PROSITE" id="PS00072">
    <property type="entry name" value="ACYL_COA_DH_1"/>
    <property type="match status" value="1"/>
</dbReference>
<dbReference type="PANTHER" id="PTHR43884:SF12">
    <property type="entry name" value="ISOVALERYL-COA DEHYDROGENASE, MITOCHONDRIAL-RELATED"/>
    <property type="match status" value="1"/>
</dbReference>
<protein>
    <submittedName>
        <fullName evidence="9">Acyl-CoA dehydrogenase</fullName>
    </submittedName>
</protein>
<keyword evidence="3 5" id="KW-0285">Flavoprotein</keyword>
<accession>A0A918ARM6</accession>
<dbReference type="EMBL" id="BMRG01000016">
    <property type="protein sequence ID" value="GGP76086.1"/>
    <property type="molecule type" value="Genomic_DNA"/>
</dbReference>
<dbReference type="InterPro" id="IPR013786">
    <property type="entry name" value="AcylCoA_DH/ox_N"/>
</dbReference>
<evidence type="ECO:0000313" key="9">
    <source>
        <dbReference type="EMBL" id="GGP76086.1"/>
    </source>
</evidence>
<dbReference type="RefSeq" id="WP_189226425.1">
    <property type="nucleotide sequence ID" value="NZ_BMRG01000016.1"/>
</dbReference>
<feature type="domain" description="Acyl-CoA dehydrogenase/oxidase C-terminal" evidence="6">
    <location>
        <begin position="220"/>
        <end position="365"/>
    </location>
</feature>
<dbReference type="InterPro" id="IPR009075">
    <property type="entry name" value="AcylCo_DH/oxidase_C"/>
</dbReference>
<dbReference type="SUPFAM" id="SSF56645">
    <property type="entry name" value="Acyl-CoA dehydrogenase NM domain-like"/>
    <property type="match status" value="1"/>
</dbReference>
<dbReference type="Pfam" id="PF02771">
    <property type="entry name" value="Acyl-CoA_dh_N"/>
    <property type="match status" value="1"/>
</dbReference>
<dbReference type="InterPro" id="IPR009100">
    <property type="entry name" value="AcylCoA_DH/oxidase_NM_dom_sf"/>
</dbReference>
<dbReference type="Pfam" id="PF00441">
    <property type="entry name" value="Acyl-CoA_dh_1"/>
    <property type="match status" value="1"/>
</dbReference>
<gene>
    <name evidence="9" type="ORF">GCM10010185_57160</name>
</gene>
<dbReference type="AlphaFoldDB" id="A0A918ARM6"/>
<dbReference type="Gene3D" id="2.40.110.10">
    <property type="entry name" value="Butyryl-CoA Dehydrogenase, subunit A, domain 2"/>
    <property type="match status" value="1"/>
</dbReference>
<dbReference type="GO" id="GO:0050660">
    <property type="term" value="F:flavin adenine dinucleotide binding"/>
    <property type="evidence" value="ECO:0007669"/>
    <property type="project" value="InterPro"/>
</dbReference>
<evidence type="ECO:0000259" key="7">
    <source>
        <dbReference type="Pfam" id="PF02770"/>
    </source>
</evidence>
<evidence type="ECO:0000259" key="6">
    <source>
        <dbReference type="Pfam" id="PF00441"/>
    </source>
</evidence>
<comment type="similarity">
    <text evidence="2 5">Belongs to the acyl-CoA dehydrogenase family.</text>
</comment>
<dbReference type="InterPro" id="IPR006091">
    <property type="entry name" value="Acyl-CoA_Oxase/DH_mid-dom"/>
</dbReference>
<evidence type="ECO:0000256" key="1">
    <source>
        <dbReference type="ARBA" id="ARBA00001974"/>
    </source>
</evidence>
<feature type="domain" description="Acyl-CoA dehydrogenase/oxidase N-terminal" evidence="8">
    <location>
        <begin position="19"/>
        <end position="109"/>
    </location>
</feature>
<dbReference type="InterPro" id="IPR036250">
    <property type="entry name" value="AcylCo_DH-like_C"/>
</dbReference>
<dbReference type="InterPro" id="IPR037069">
    <property type="entry name" value="AcylCoA_DH/ox_N_sf"/>
</dbReference>
<dbReference type="PANTHER" id="PTHR43884">
    <property type="entry name" value="ACYL-COA DEHYDROGENASE"/>
    <property type="match status" value="1"/>
</dbReference>
<reference evidence="9" key="2">
    <citation type="submission" date="2020-09" db="EMBL/GenBank/DDBJ databases">
        <authorList>
            <person name="Sun Q."/>
            <person name="Ohkuma M."/>
        </authorList>
    </citation>
    <scope>NUCLEOTIDE SEQUENCE</scope>
    <source>
        <strain evidence="9">JCM 3313</strain>
    </source>
</reference>